<accession>A0AAV3XP73</accession>
<protein>
    <submittedName>
        <fullName evidence="2">Uncharacterized protein</fullName>
    </submittedName>
</protein>
<organism evidence="2 3">
    <name type="scientific">Microseira wollei NIES-4236</name>
    <dbReference type="NCBI Taxonomy" id="2530354"/>
    <lineage>
        <taxon>Bacteria</taxon>
        <taxon>Bacillati</taxon>
        <taxon>Cyanobacteriota</taxon>
        <taxon>Cyanophyceae</taxon>
        <taxon>Oscillatoriophycideae</taxon>
        <taxon>Aerosakkonematales</taxon>
        <taxon>Aerosakkonemataceae</taxon>
        <taxon>Microseira</taxon>
    </lineage>
</organism>
<evidence type="ECO:0000313" key="3">
    <source>
        <dbReference type="Proteomes" id="UP001050975"/>
    </source>
</evidence>
<evidence type="ECO:0000256" key="1">
    <source>
        <dbReference type="SAM" id="MobiDB-lite"/>
    </source>
</evidence>
<dbReference type="EMBL" id="BLAY01000298">
    <property type="protein sequence ID" value="GET44148.1"/>
    <property type="molecule type" value="Genomic_DNA"/>
</dbReference>
<feature type="region of interest" description="Disordered" evidence="1">
    <location>
        <begin position="38"/>
        <end position="59"/>
    </location>
</feature>
<gene>
    <name evidence="2" type="ORF">MiSe_89740</name>
</gene>
<dbReference type="AlphaFoldDB" id="A0AAV3XP73"/>
<dbReference type="Proteomes" id="UP001050975">
    <property type="component" value="Unassembled WGS sequence"/>
</dbReference>
<comment type="caution">
    <text evidence="2">The sequence shown here is derived from an EMBL/GenBank/DDBJ whole genome shotgun (WGS) entry which is preliminary data.</text>
</comment>
<keyword evidence="3" id="KW-1185">Reference proteome</keyword>
<evidence type="ECO:0000313" key="2">
    <source>
        <dbReference type="EMBL" id="GET44148.1"/>
    </source>
</evidence>
<reference evidence="2" key="1">
    <citation type="submission" date="2019-10" db="EMBL/GenBank/DDBJ databases">
        <title>Draft genome sequece of Microseira wollei NIES-4236.</title>
        <authorList>
            <person name="Yamaguchi H."/>
            <person name="Suzuki S."/>
            <person name="Kawachi M."/>
        </authorList>
    </citation>
    <scope>NUCLEOTIDE SEQUENCE</scope>
    <source>
        <strain evidence="2">NIES-4236</strain>
    </source>
</reference>
<name>A0AAV3XP73_9CYAN</name>
<proteinExistence type="predicted"/>
<sequence length="59" mass="6669">MVETLVMNHQSFCEKLLSQERDHGRNFGDDLVKVAPTANQSNSQFPIPNSQFPIPNLNN</sequence>